<organism evidence="3 4">
    <name type="scientific">Lunasporangiospora selenospora</name>
    <dbReference type="NCBI Taxonomy" id="979761"/>
    <lineage>
        <taxon>Eukaryota</taxon>
        <taxon>Fungi</taxon>
        <taxon>Fungi incertae sedis</taxon>
        <taxon>Mucoromycota</taxon>
        <taxon>Mortierellomycotina</taxon>
        <taxon>Mortierellomycetes</taxon>
        <taxon>Mortierellales</taxon>
        <taxon>Mortierellaceae</taxon>
        <taxon>Lunasporangiospora</taxon>
    </lineage>
</organism>
<accession>A0A9P6KDS0</accession>
<dbReference type="OrthoDB" id="442243at2759"/>
<dbReference type="InterPro" id="IPR029058">
    <property type="entry name" value="AB_hydrolase_fold"/>
</dbReference>
<proteinExistence type="predicted"/>
<dbReference type="PANTHER" id="PTHR47842:SF1">
    <property type="entry name" value="DUF676 DOMAIN-CONTAINING PROTEIN"/>
    <property type="match status" value="1"/>
</dbReference>
<name>A0A9P6KDS0_9FUNG</name>
<dbReference type="SUPFAM" id="SSF53474">
    <property type="entry name" value="alpha/beta-Hydrolases"/>
    <property type="match status" value="1"/>
</dbReference>
<feature type="region of interest" description="Disordered" evidence="1">
    <location>
        <begin position="127"/>
        <end position="165"/>
    </location>
</feature>
<dbReference type="Gene3D" id="3.40.50.1820">
    <property type="entry name" value="alpha/beta hydrolase"/>
    <property type="match status" value="1"/>
</dbReference>
<dbReference type="Proteomes" id="UP000780801">
    <property type="component" value="Unassembled WGS sequence"/>
</dbReference>
<gene>
    <name evidence="3" type="ORF">BGW38_001083</name>
</gene>
<dbReference type="EMBL" id="JAABOA010001324">
    <property type="protein sequence ID" value="KAF9581784.1"/>
    <property type="molecule type" value="Genomic_DNA"/>
</dbReference>
<protein>
    <submittedName>
        <fullName evidence="3">Uncharacterized protein</fullName>
    </submittedName>
</protein>
<evidence type="ECO:0000256" key="1">
    <source>
        <dbReference type="SAM" id="MobiDB-lite"/>
    </source>
</evidence>
<feature type="compositionally biased region" description="Basic and acidic residues" evidence="1">
    <location>
        <begin position="8"/>
        <end position="20"/>
    </location>
</feature>
<keyword evidence="2" id="KW-1133">Transmembrane helix</keyword>
<feature type="compositionally biased region" description="Low complexity" evidence="1">
    <location>
        <begin position="152"/>
        <end position="165"/>
    </location>
</feature>
<dbReference type="AlphaFoldDB" id="A0A9P6KDS0"/>
<keyword evidence="2" id="KW-0812">Transmembrane</keyword>
<sequence>WTKQQVKSRQEFNKKVYSRKPENEKDAILQNESIPPVYVCFLGHSMGGLVAADAALQLEAYSEPSPVIGVLAFDTPYFGLNQSIVTHAAFDRASGYAQKATGAYTTAAAAWGVISAVTAKSNPVEEEKKRVLAASSTPSTGSSSTREKSAVTTTTKSTKTSSSSSGWGWGAIALGVGAAIATTGAAIAMNSHVNKGMEYITSHVQFIGVLLDGARLKDRVSRVLELPISFHCFYTQVKIPPNSSNNFKTSSRTFIELSPIPGDMVAYFSPRSCSGQDEIEAHMEMFNPSKNFDYYPMGEETVRHIKEMVEDALKRKSDPLK</sequence>
<comment type="caution">
    <text evidence="3">The sequence shown here is derived from an EMBL/GenBank/DDBJ whole genome shotgun (WGS) entry which is preliminary data.</text>
</comment>
<feature type="non-terminal residue" evidence="3">
    <location>
        <position position="321"/>
    </location>
</feature>
<keyword evidence="2" id="KW-0472">Membrane</keyword>
<keyword evidence="4" id="KW-1185">Reference proteome</keyword>
<feature type="compositionally biased region" description="Low complexity" evidence="1">
    <location>
        <begin position="135"/>
        <end position="144"/>
    </location>
</feature>
<evidence type="ECO:0000313" key="3">
    <source>
        <dbReference type="EMBL" id="KAF9581784.1"/>
    </source>
</evidence>
<evidence type="ECO:0000256" key="2">
    <source>
        <dbReference type="SAM" id="Phobius"/>
    </source>
</evidence>
<dbReference type="PANTHER" id="PTHR47842">
    <property type="entry name" value="EXPRESSED PROTEIN"/>
    <property type="match status" value="1"/>
</dbReference>
<feature type="region of interest" description="Disordered" evidence="1">
    <location>
        <begin position="1"/>
        <end position="20"/>
    </location>
</feature>
<evidence type="ECO:0000313" key="4">
    <source>
        <dbReference type="Proteomes" id="UP000780801"/>
    </source>
</evidence>
<feature type="transmembrane region" description="Helical" evidence="2">
    <location>
        <begin position="167"/>
        <end position="189"/>
    </location>
</feature>
<reference evidence="3" key="1">
    <citation type="journal article" date="2020" name="Fungal Divers.">
        <title>Resolving the Mortierellaceae phylogeny through synthesis of multi-gene phylogenetics and phylogenomics.</title>
        <authorList>
            <person name="Vandepol N."/>
            <person name="Liber J."/>
            <person name="Desiro A."/>
            <person name="Na H."/>
            <person name="Kennedy M."/>
            <person name="Barry K."/>
            <person name="Grigoriev I.V."/>
            <person name="Miller A.N."/>
            <person name="O'Donnell K."/>
            <person name="Stajich J.E."/>
            <person name="Bonito G."/>
        </authorList>
    </citation>
    <scope>NUCLEOTIDE SEQUENCE</scope>
    <source>
        <strain evidence="3">KOD1015</strain>
    </source>
</reference>